<keyword evidence="5" id="KW-0224">Dipeptidase</keyword>
<dbReference type="InterPro" id="IPR005320">
    <property type="entry name" value="Peptidase_S51"/>
</dbReference>
<evidence type="ECO:0000313" key="5">
    <source>
        <dbReference type="EMBL" id="MCA2018956.1"/>
    </source>
</evidence>
<dbReference type="SUPFAM" id="SSF52317">
    <property type="entry name" value="Class I glutamine amidotransferase-like"/>
    <property type="match status" value="1"/>
</dbReference>
<protein>
    <submittedName>
        <fullName evidence="5">Dipeptidase PepE</fullName>
        <ecNumber evidence="5">3.4.13.21</ecNumber>
    </submittedName>
</protein>
<dbReference type="CDD" id="cd03146">
    <property type="entry name" value="GAT1_Peptidase_E"/>
    <property type="match status" value="1"/>
</dbReference>
<dbReference type="EC" id="3.4.13.21" evidence="5"/>
<comment type="similarity">
    <text evidence="1">Belongs to the peptidase S51 family.</text>
</comment>
<dbReference type="RefSeq" id="WP_225252231.1">
    <property type="nucleotide sequence ID" value="NZ_JAIWIU010000224.1"/>
</dbReference>
<sequence length="242" mass="26049">MNILLCSSSGYQATPYLSHTAPLMEALISSQPKPITEAIFVPYAGVTRSYDEYLERVEPHFTSLGIKLVGIHQVEEPAAALRAAQMIVVGGGNTFALLSRLQQQGLVEVIREQVKAGTPYIGWSAGSNLAGLSISTTNDMPIVQPQSFSALQLVPFLINPHFISGKIPGHNGESREQRLAEFMVMNPEKLVVALAEGSALLIEGESVQHVGSHDGYTFKGGEQVPFPLGRCDVLLQGVGDEH</sequence>
<keyword evidence="3 5" id="KW-0378">Hydrolase</keyword>
<keyword evidence="2" id="KW-0645">Protease</keyword>
<name>A0ABS7YTJ6_9VIBR</name>
<organism evidence="5 6">
    <name type="scientific">Vibrio tritonius</name>
    <dbReference type="NCBI Taxonomy" id="1435069"/>
    <lineage>
        <taxon>Bacteria</taxon>
        <taxon>Pseudomonadati</taxon>
        <taxon>Pseudomonadota</taxon>
        <taxon>Gammaproteobacteria</taxon>
        <taxon>Vibrionales</taxon>
        <taxon>Vibrionaceae</taxon>
        <taxon>Vibrio</taxon>
    </lineage>
</organism>
<keyword evidence="6" id="KW-1185">Reference proteome</keyword>
<evidence type="ECO:0000256" key="3">
    <source>
        <dbReference type="ARBA" id="ARBA00022801"/>
    </source>
</evidence>
<evidence type="ECO:0000256" key="1">
    <source>
        <dbReference type="ARBA" id="ARBA00006534"/>
    </source>
</evidence>
<gene>
    <name evidence="5" type="primary">pepE</name>
    <name evidence="5" type="ORF">LDJ79_22780</name>
</gene>
<reference evidence="6" key="1">
    <citation type="submission" date="2023-07" db="EMBL/GenBank/DDBJ databases">
        <title>Molecular identification of indigenous halophilic bacteria isolated from red sea cost, biodegradation of synthetic dyes and assessment of degraded metabolite toxicity.</title>
        <authorList>
            <person name="Chaieb K."/>
            <person name="Altayb H.N."/>
        </authorList>
    </citation>
    <scope>NUCLEOTIDE SEQUENCE [LARGE SCALE GENOMIC DNA]</scope>
    <source>
        <strain evidence="6">K20</strain>
    </source>
</reference>
<dbReference type="NCBIfam" id="NF003642">
    <property type="entry name" value="PRK05282.1"/>
    <property type="match status" value="1"/>
</dbReference>
<keyword evidence="4" id="KW-0720">Serine protease</keyword>
<dbReference type="PANTHER" id="PTHR20842">
    <property type="entry name" value="PROTEASE S51 ALPHA-ASPARTYL DIPEPTIDASE"/>
    <property type="match status" value="1"/>
</dbReference>
<dbReference type="Pfam" id="PF03575">
    <property type="entry name" value="Peptidase_S51"/>
    <property type="match status" value="1"/>
</dbReference>
<evidence type="ECO:0000313" key="6">
    <source>
        <dbReference type="Proteomes" id="UP001199044"/>
    </source>
</evidence>
<proteinExistence type="inferred from homology"/>
<evidence type="ECO:0000256" key="2">
    <source>
        <dbReference type="ARBA" id="ARBA00022670"/>
    </source>
</evidence>
<evidence type="ECO:0000256" key="4">
    <source>
        <dbReference type="ARBA" id="ARBA00022825"/>
    </source>
</evidence>
<dbReference type="InterPro" id="IPR029062">
    <property type="entry name" value="Class_I_gatase-like"/>
</dbReference>
<comment type="caution">
    <text evidence="5">The sequence shown here is derived from an EMBL/GenBank/DDBJ whole genome shotgun (WGS) entry which is preliminary data.</text>
</comment>
<dbReference type="EMBL" id="JAIWIU010000224">
    <property type="protein sequence ID" value="MCA2018956.1"/>
    <property type="molecule type" value="Genomic_DNA"/>
</dbReference>
<accession>A0ABS7YTJ6</accession>
<dbReference type="PANTHER" id="PTHR20842:SF0">
    <property type="entry name" value="ALPHA-ASPARTYL DIPEPTIDASE"/>
    <property type="match status" value="1"/>
</dbReference>
<dbReference type="GO" id="GO:0016805">
    <property type="term" value="F:dipeptidase activity"/>
    <property type="evidence" value="ECO:0007669"/>
    <property type="project" value="UniProtKB-KW"/>
</dbReference>
<dbReference type="Proteomes" id="UP001199044">
    <property type="component" value="Unassembled WGS sequence"/>
</dbReference>
<dbReference type="Gene3D" id="3.40.50.880">
    <property type="match status" value="1"/>
</dbReference>